<gene>
    <name evidence="1" type="ORF">N7Z68_00470</name>
</gene>
<dbReference type="EMBL" id="JAOTPO010000001">
    <property type="protein sequence ID" value="MDE5411853.1"/>
    <property type="molecule type" value="Genomic_DNA"/>
</dbReference>
<evidence type="ECO:0000313" key="2">
    <source>
        <dbReference type="Proteomes" id="UP001148125"/>
    </source>
</evidence>
<accession>A0ABT5VBM1</accession>
<dbReference type="Proteomes" id="UP001148125">
    <property type="component" value="Unassembled WGS sequence"/>
</dbReference>
<name>A0ABT5VBM1_9BACI</name>
<organism evidence="1 2">
    <name type="scientific">Alkalihalobacterium chitinilyticum</name>
    <dbReference type="NCBI Taxonomy" id="2980103"/>
    <lineage>
        <taxon>Bacteria</taxon>
        <taxon>Bacillati</taxon>
        <taxon>Bacillota</taxon>
        <taxon>Bacilli</taxon>
        <taxon>Bacillales</taxon>
        <taxon>Bacillaceae</taxon>
        <taxon>Alkalihalobacterium</taxon>
    </lineage>
</organism>
<sequence length="69" mass="7842">MNKDELIQQLTEKQLDDIIELIEDAEGGYLEELELVESLGLVHDGELNTRVIELLKSLGVKIIYVTDDE</sequence>
<evidence type="ECO:0000313" key="1">
    <source>
        <dbReference type="EMBL" id="MDE5411853.1"/>
    </source>
</evidence>
<protein>
    <submittedName>
        <fullName evidence="1">Uncharacterized protein</fullName>
    </submittedName>
</protein>
<proteinExistence type="predicted"/>
<reference evidence="1" key="1">
    <citation type="submission" date="2024-05" db="EMBL/GenBank/DDBJ databases">
        <title>Alkalihalobacillus sp. strain MEB203 novel alkaliphilic bacterium from Lonar Lake, India.</title>
        <authorList>
            <person name="Joshi A."/>
            <person name="Thite S."/>
            <person name="Mengade P."/>
        </authorList>
    </citation>
    <scope>NUCLEOTIDE SEQUENCE</scope>
    <source>
        <strain evidence="1">MEB 203</strain>
    </source>
</reference>
<dbReference type="RefSeq" id="WP_275116488.1">
    <property type="nucleotide sequence ID" value="NZ_JAOTPO010000001.1"/>
</dbReference>
<comment type="caution">
    <text evidence="1">The sequence shown here is derived from an EMBL/GenBank/DDBJ whole genome shotgun (WGS) entry which is preliminary data.</text>
</comment>
<keyword evidence="2" id="KW-1185">Reference proteome</keyword>